<gene>
    <name evidence="1" type="ORF">HPB47_008964</name>
</gene>
<evidence type="ECO:0000313" key="2">
    <source>
        <dbReference type="Proteomes" id="UP000805193"/>
    </source>
</evidence>
<dbReference type="EMBL" id="JABSTQ010011225">
    <property type="protein sequence ID" value="KAG0413880.1"/>
    <property type="molecule type" value="Genomic_DNA"/>
</dbReference>
<protein>
    <submittedName>
        <fullName evidence="1">Uncharacterized protein</fullName>
    </submittedName>
</protein>
<organism evidence="1 2">
    <name type="scientific">Ixodes persulcatus</name>
    <name type="common">Taiga tick</name>
    <dbReference type="NCBI Taxonomy" id="34615"/>
    <lineage>
        <taxon>Eukaryota</taxon>
        <taxon>Metazoa</taxon>
        <taxon>Ecdysozoa</taxon>
        <taxon>Arthropoda</taxon>
        <taxon>Chelicerata</taxon>
        <taxon>Arachnida</taxon>
        <taxon>Acari</taxon>
        <taxon>Parasitiformes</taxon>
        <taxon>Ixodida</taxon>
        <taxon>Ixodoidea</taxon>
        <taxon>Ixodidae</taxon>
        <taxon>Ixodinae</taxon>
        <taxon>Ixodes</taxon>
    </lineage>
</organism>
<evidence type="ECO:0000313" key="1">
    <source>
        <dbReference type="EMBL" id="KAG0413880.1"/>
    </source>
</evidence>
<reference evidence="1 2" key="1">
    <citation type="journal article" date="2020" name="Cell">
        <title>Large-Scale Comparative Analyses of Tick Genomes Elucidate Their Genetic Diversity and Vector Capacities.</title>
        <authorList>
            <consortium name="Tick Genome and Microbiome Consortium (TIGMIC)"/>
            <person name="Jia N."/>
            <person name="Wang J."/>
            <person name="Shi W."/>
            <person name="Du L."/>
            <person name="Sun Y."/>
            <person name="Zhan W."/>
            <person name="Jiang J.F."/>
            <person name="Wang Q."/>
            <person name="Zhang B."/>
            <person name="Ji P."/>
            <person name="Bell-Sakyi L."/>
            <person name="Cui X.M."/>
            <person name="Yuan T.T."/>
            <person name="Jiang B.G."/>
            <person name="Yang W.F."/>
            <person name="Lam T.T."/>
            <person name="Chang Q.C."/>
            <person name="Ding S.J."/>
            <person name="Wang X.J."/>
            <person name="Zhu J.G."/>
            <person name="Ruan X.D."/>
            <person name="Zhao L."/>
            <person name="Wei J.T."/>
            <person name="Ye R.Z."/>
            <person name="Que T.C."/>
            <person name="Du C.H."/>
            <person name="Zhou Y.H."/>
            <person name="Cheng J.X."/>
            <person name="Dai P.F."/>
            <person name="Guo W.B."/>
            <person name="Han X.H."/>
            <person name="Huang E.J."/>
            <person name="Li L.F."/>
            <person name="Wei W."/>
            <person name="Gao Y.C."/>
            <person name="Liu J.Z."/>
            <person name="Shao H.Z."/>
            <person name="Wang X."/>
            <person name="Wang C.C."/>
            <person name="Yang T.C."/>
            <person name="Huo Q.B."/>
            <person name="Li W."/>
            <person name="Chen H.Y."/>
            <person name="Chen S.E."/>
            <person name="Zhou L.G."/>
            <person name="Ni X.B."/>
            <person name="Tian J.H."/>
            <person name="Sheng Y."/>
            <person name="Liu T."/>
            <person name="Pan Y.S."/>
            <person name="Xia L.Y."/>
            <person name="Li J."/>
            <person name="Zhao F."/>
            <person name="Cao W.C."/>
        </authorList>
    </citation>
    <scope>NUCLEOTIDE SEQUENCE [LARGE SCALE GENOMIC DNA]</scope>
    <source>
        <strain evidence="1">Iper-2018</strain>
    </source>
</reference>
<proteinExistence type="predicted"/>
<name>A0AC60P3B7_IXOPE</name>
<dbReference type="Proteomes" id="UP000805193">
    <property type="component" value="Unassembled WGS sequence"/>
</dbReference>
<comment type="caution">
    <text evidence="1">The sequence shown here is derived from an EMBL/GenBank/DDBJ whole genome shotgun (WGS) entry which is preliminary data.</text>
</comment>
<keyword evidence="2" id="KW-1185">Reference proteome</keyword>
<sequence>MAHTGLLDASETECPRTPDRPYPGIEVSQDMPFLTTPESTTATVPLVRSGEVDINQNLTSSTETITGLKVKANGCDTMNDAVNRTYAQRLGELEKSIQRLEDGARRDDPNLREEICQLRDKVAELELRVEQLEKKPRSPSAEMELNPPAVGGGGGGVVVQAKKKGGRSCSCWDAELFLSAAVEAIYEIRNSTDVGKETEDEVSEGSHTDVARYTDDFQESPHNSGAFRDCTVKFAPERHVPNIAEKRMDSIQPTMKEEQIRPPPGIQREIIIAGDGNVARIARALIEEIRAPQSLEYVMNRTATTQVVHELLETYEEEARSLTRLYTLHVGVNDILRGEQTDAIVERLRMKWTNRKASLAICSVPESVRRGKRIHAATMLLNARLKQLCRSIKARFIDLSRELTNKEAMQKDGLQYGEECIPVVTERLGAVASHFLGLRRRDKDLRLKTQVKGHQPPLSNQSEYILQPQSEQLTQVPTFLEIRGGHARQRELSNVNSGDGSTCIPGVTPFPWVRPAAGRHDATGGLKATDGEEVWAYYGLRKGKHGLDRSHSVLLMGDFNGHLVELKRREDKKGQMLRQLAEYLELEILNLREECEGKHIWMVRYKKTCIDYALALKSLTNRLQKIVVNDNGELSVGSDDSTTLLHSGAIQRHRRDIEAVCQDFEESEQRMIAATYEEYATELRQAVAKRSVPRSAQGKRRLVPWWDAEIGRAIRYRQDTNQEHRQALKSFGKGSETLQLWEEYQRRNALTQAIVEKKKQAHDCREMADIRKGEKKAGEKFWRYIGSLDEKDSSPQLVDPDNGSEVKNIKELLGEYLYTSTTADQNATVVGRVQVERALARLNGSTAQGLEGISAKVLKSLGPDAREHLAHLFSQICCGDDPTPSDWRRGRVSFIPETGGNKQLLHDYRPLTVTPVAYRVFATIINGRITQRAEEIGLLTELQNGFRRGRRLEDNLFTLTQKCIEIARKEKRPVITCFHDIARAYDCILHTMLLKRLKQLNMPETWVTLVQRLYDKNVVTASFNGVKSDEVTVEKELRQGCPLSPTLYMLYESSMERALEKTAIVFPLTHLQHGEVIAWRLLNLHTLMTLKLLATCETEADQLQLHFNAHKSATVIFSREEESIEPFILQGAAIPVCTKYRYLGVTLSTTENYLTEYHQNLRRSSVVAVPGLTFGNSVIGIPSELREYLERRQRDVGRQALGCHGQVANELVEGDVGWSSFEAREANSKLQYYARLRHMDEDRWNIHSTWRNRVTRLGTKFGAFCMSDEPQAEKDWRWTLGMQQHTSMHLYASFKTEIAPITFCRNTLGSRLLIETCGGALRTRHVCGEDEETTEHLLLTCQRLLPAPIGDSRIEQALGFTNEHDHVAGSRQRLEAWWKVRR</sequence>
<accession>A0AC60P3B7</accession>